<dbReference type="AlphaFoldDB" id="A0A383BFW9"/>
<protein>
    <recommendedName>
        <fullName evidence="1">Transcription-repair-coupling factor C-terminal domain-containing protein</fullName>
    </recommendedName>
</protein>
<dbReference type="SUPFAM" id="SSF143517">
    <property type="entry name" value="TRCF domain-like"/>
    <property type="match status" value="1"/>
</dbReference>
<name>A0A383BFW9_9ZZZZ</name>
<organism evidence="2">
    <name type="scientific">marine metagenome</name>
    <dbReference type="NCBI Taxonomy" id="408172"/>
    <lineage>
        <taxon>unclassified sequences</taxon>
        <taxon>metagenomes</taxon>
        <taxon>ecological metagenomes</taxon>
    </lineage>
</organism>
<dbReference type="Gene3D" id="3.90.1150.50">
    <property type="entry name" value="Transcription-repair-coupling factor, D7 domain"/>
    <property type="match status" value="1"/>
</dbReference>
<accession>A0A383BFW9</accession>
<proteinExistence type="predicted"/>
<gene>
    <name evidence="2" type="ORF">METZ01_LOCUS471149</name>
</gene>
<evidence type="ECO:0000313" key="2">
    <source>
        <dbReference type="EMBL" id="SVE18295.1"/>
    </source>
</evidence>
<dbReference type="EMBL" id="UINC01199732">
    <property type="protein sequence ID" value="SVE18295.1"/>
    <property type="molecule type" value="Genomic_DNA"/>
</dbReference>
<evidence type="ECO:0000259" key="1">
    <source>
        <dbReference type="SMART" id="SM00982"/>
    </source>
</evidence>
<dbReference type="SMART" id="SM00982">
    <property type="entry name" value="TRCF"/>
    <property type="match status" value="1"/>
</dbReference>
<dbReference type="InterPro" id="IPR037235">
    <property type="entry name" value="TRCF-like_C_D7"/>
</dbReference>
<dbReference type="InterPro" id="IPR005118">
    <property type="entry name" value="TRCF_C"/>
</dbReference>
<dbReference type="GO" id="GO:0006281">
    <property type="term" value="P:DNA repair"/>
    <property type="evidence" value="ECO:0007669"/>
    <property type="project" value="InterPro"/>
</dbReference>
<sequence>MFDESEDKLNTEKFAKDCQIETDMEILIPDSYVNLISERLALYKELNNVKNINELEQYKTMLIDRFGPMPKQANSLLESVQVKWLAATIGFKKLVLKQGKMIGYYITEKESLFFETKLFNETIAYIANNPLKCVLKEENNKLSLIFDKIVSIEEAKKLFESIIKLSNDNTQRSTEETISY</sequence>
<dbReference type="Pfam" id="PF03461">
    <property type="entry name" value="TRCF"/>
    <property type="match status" value="1"/>
</dbReference>
<reference evidence="2" key="1">
    <citation type="submission" date="2018-05" db="EMBL/GenBank/DDBJ databases">
        <authorList>
            <person name="Lanie J.A."/>
            <person name="Ng W.-L."/>
            <person name="Kazmierczak K.M."/>
            <person name="Andrzejewski T.M."/>
            <person name="Davidsen T.M."/>
            <person name="Wayne K.J."/>
            <person name="Tettelin H."/>
            <person name="Glass J.I."/>
            <person name="Rusch D."/>
            <person name="Podicherti R."/>
            <person name="Tsui H.-C.T."/>
            <person name="Winkler M.E."/>
        </authorList>
    </citation>
    <scope>NUCLEOTIDE SEQUENCE</scope>
</reference>
<feature type="domain" description="Transcription-repair-coupling factor C-terminal" evidence="1">
    <location>
        <begin position="21"/>
        <end position="121"/>
    </location>
</feature>